<evidence type="ECO:0000313" key="2">
    <source>
        <dbReference type="EMBL" id="AHE56513.1"/>
    </source>
</evidence>
<gene>
    <name evidence="2" type="ORF">NX02_24530</name>
</gene>
<protein>
    <recommendedName>
        <fullName evidence="1">Extensin-like C-terminal domain-containing protein</fullName>
    </recommendedName>
</protein>
<dbReference type="RefSeq" id="WP_025294622.1">
    <property type="nucleotide sequence ID" value="NZ_CP006644.1"/>
</dbReference>
<dbReference type="EMBL" id="CP006644">
    <property type="protein sequence ID" value="AHE56513.1"/>
    <property type="molecule type" value="Genomic_DNA"/>
</dbReference>
<dbReference type="AlphaFoldDB" id="W0AJR8"/>
<dbReference type="HOGENOM" id="CLU_043272_2_1_5"/>
<dbReference type="PATRIC" id="fig|1123269.5.peg.4805"/>
<dbReference type="eggNOG" id="COG3921">
    <property type="taxonomic scope" value="Bacteria"/>
</dbReference>
<accession>W0AJR8</accession>
<proteinExistence type="predicted"/>
<dbReference type="OrthoDB" id="9809788at2"/>
<reference evidence="2 3" key="1">
    <citation type="submission" date="2013-07" db="EMBL/GenBank/DDBJ databases">
        <title>Completed genome of Sphingomonas sanxanigenens NX02.</title>
        <authorList>
            <person name="Ma T."/>
            <person name="Huang H."/>
            <person name="Wu M."/>
            <person name="Li X."/>
            <person name="Li G."/>
        </authorList>
    </citation>
    <scope>NUCLEOTIDE SEQUENCE [LARGE SCALE GENOMIC DNA]</scope>
    <source>
        <strain evidence="2 3">NX02</strain>
    </source>
</reference>
<feature type="domain" description="Extensin-like C-terminal" evidence="1">
    <location>
        <begin position="53"/>
        <end position="225"/>
    </location>
</feature>
<organism evidence="2 3">
    <name type="scientific">Sphingomonas sanxanigenens DSM 19645 = NX02</name>
    <dbReference type="NCBI Taxonomy" id="1123269"/>
    <lineage>
        <taxon>Bacteria</taxon>
        <taxon>Pseudomonadati</taxon>
        <taxon>Pseudomonadota</taxon>
        <taxon>Alphaproteobacteria</taxon>
        <taxon>Sphingomonadales</taxon>
        <taxon>Sphingomonadaceae</taxon>
        <taxon>Sphingomonas</taxon>
    </lineage>
</organism>
<evidence type="ECO:0000259" key="1">
    <source>
        <dbReference type="Pfam" id="PF06904"/>
    </source>
</evidence>
<keyword evidence="3" id="KW-1185">Reference proteome</keyword>
<dbReference type="Pfam" id="PF06904">
    <property type="entry name" value="Extensin-like_C"/>
    <property type="match status" value="1"/>
</dbReference>
<dbReference type="Proteomes" id="UP000018851">
    <property type="component" value="Chromosome"/>
</dbReference>
<dbReference type="STRING" id="1123269.NX02_24530"/>
<name>W0AJR8_9SPHN</name>
<dbReference type="PROSITE" id="PS51257">
    <property type="entry name" value="PROKAR_LIPOPROTEIN"/>
    <property type="match status" value="1"/>
</dbReference>
<sequence length="225" mass="24452">MIPNRLPILAAMMLALLLAGCGGGGGRDRREPSRRSAPAQPALPGIESREIRQCMARMGAAGFQFTPLPDRRFGGACEARGSVQLQNVGVPISNLGAMRCPLAETFAAWSRHAVLPAARAYLGTEVVRIESFGTYSCRNINGASGGRLSQHAFANAVDISGFVLADGRRITVLDGWNGRDESVRRFLRRVHESGCKRFRTTLGPEYNALHANHFHFDMGRGPFCK</sequence>
<dbReference type="KEGG" id="ssan:NX02_24530"/>
<evidence type="ECO:0000313" key="3">
    <source>
        <dbReference type="Proteomes" id="UP000018851"/>
    </source>
</evidence>
<dbReference type="InterPro" id="IPR009683">
    <property type="entry name" value="Extensin-like_C"/>
</dbReference>